<organism evidence="1 2">
    <name type="scientific">Betabaculovirus altermyunipunctae</name>
    <dbReference type="NCBI Taxonomy" id="3051996"/>
    <lineage>
        <taxon>Viruses</taxon>
        <taxon>Viruses incertae sedis</taxon>
        <taxon>Naldaviricetes</taxon>
        <taxon>Lefavirales</taxon>
        <taxon>Baculoviridae</taxon>
        <taxon>Betabaculovirus</taxon>
    </lineage>
</organism>
<protein>
    <submittedName>
        <fullName evidence="1">ORF99</fullName>
    </submittedName>
</protein>
<name>A0A1S5YE69_9BBAC</name>
<dbReference type="KEGG" id="vg:39105777"/>
<evidence type="ECO:0000313" key="1">
    <source>
        <dbReference type="EMBL" id="AQQ80366.1"/>
    </source>
</evidence>
<keyword evidence="2" id="KW-1185">Reference proteome</keyword>
<dbReference type="RefSeq" id="YP_009345817.1">
    <property type="nucleotide sequence ID" value="NC_033780.2"/>
</dbReference>
<dbReference type="Proteomes" id="UP000203651">
    <property type="component" value="Segment"/>
</dbReference>
<evidence type="ECO:0000313" key="2">
    <source>
        <dbReference type="Proteomes" id="UP000203651"/>
    </source>
</evidence>
<reference evidence="1 2" key="1">
    <citation type="journal article" date="2017" name="PLoS ONE">
        <title>The Complete Genome Sequence of a Second Distinct Betabaculovirus from the True Armyworm, Mythimna unipuncta.</title>
        <authorList>
            <person name="Harrison R.L."/>
            <person name="Rowley D.L."/>
            <person name="Mowery J."/>
            <person name="Bauchan G.R."/>
            <person name="Theilmann D.A."/>
            <person name="Rohrmann G.F."/>
            <person name="Erlandson M.A."/>
        </authorList>
    </citation>
    <scope>NUCLEOTIDE SEQUENCE [LARGE SCALE GENOMIC DNA]</scope>
    <source>
        <strain evidence="1">MyunGV#8</strain>
    </source>
</reference>
<sequence>MSYEEDEAVKYLKMCITLVYKAVENNRHWSKSDRACFINYCITHEAFKVLEVVFVMWCKNEDASELDVMLRRFIDDLPDSNHFGKVSLCCIHFYLQFVVKMNECRNETLGDDNKFLREAVEVHEEMSRLQVTQTIVDDDPYLSKIAFTKYKRYYDLIDLHMYSLVQHICPNVKTECNLYWYLLREDWCPYIPNRKHYSPSNYSNLRVFLDVDVVNVGALIFLERGIFTQALRRLADGGEGGDSFAAYEAMDKRAFLDRGVGLLNEYLSQRFSEEQVSVVESWYDPDEPLSSERLNYMISKYKLQDYNYRDLVYVLHCRASVIKNLK</sequence>
<dbReference type="EMBL" id="KX855660">
    <property type="protein sequence ID" value="AQQ80366.1"/>
    <property type="molecule type" value="Genomic_DNA"/>
</dbReference>
<dbReference type="GeneID" id="39105777"/>
<proteinExistence type="predicted"/>
<accession>A0A1S5YE69</accession>